<evidence type="ECO:0000313" key="3">
    <source>
        <dbReference type="Proteomes" id="UP000472260"/>
    </source>
</evidence>
<reference evidence="2" key="2">
    <citation type="submission" date="2025-09" db="UniProtKB">
        <authorList>
            <consortium name="Ensembl"/>
        </authorList>
    </citation>
    <scope>IDENTIFICATION</scope>
</reference>
<dbReference type="AlphaFoldDB" id="A0A671QIE8"/>
<reference evidence="2" key="1">
    <citation type="submission" date="2025-08" db="UniProtKB">
        <authorList>
            <consortium name="Ensembl"/>
        </authorList>
    </citation>
    <scope>IDENTIFICATION</scope>
</reference>
<feature type="transmembrane region" description="Helical" evidence="1">
    <location>
        <begin position="12"/>
        <end position="39"/>
    </location>
</feature>
<evidence type="ECO:0000313" key="2">
    <source>
        <dbReference type="Ensembl" id="ENSSANP00000071596.1"/>
    </source>
</evidence>
<dbReference type="Proteomes" id="UP000472260">
    <property type="component" value="Unassembled WGS sequence"/>
</dbReference>
<sequence>CLLVGRYVGLSVSLSVCHSICLLISRCVGLSVALCLLSVGQSMGDSVCLSFCWMCLGWVCLSVMLAVCWSVIGWVCLSVGLFICRSVCLSTSDLILKCLYSSIIHPCLSICFGLVVYIKSCKFVQI</sequence>
<organism evidence="2 3">
    <name type="scientific">Sinocyclocheilus anshuiensis</name>
    <dbReference type="NCBI Taxonomy" id="1608454"/>
    <lineage>
        <taxon>Eukaryota</taxon>
        <taxon>Metazoa</taxon>
        <taxon>Chordata</taxon>
        <taxon>Craniata</taxon>
        <taxon>Vertebrata</taxon>
        <taxon>Euteleostomi</taxon>
        <taxon>Actinopterygii</taxon>
        <taxon>Neopterygii</taxon>
        <taxon>Teleostei</taxon>
        <taxon>Ostariophysi</taxon>
        <taxon>Cypriniformes</taxon>
        <taxon>Cyprinidae</taxon>
        <taxon>Cyprininae</taxon>
        <taxon>Sinocyclocheilus</taxon>
    </lineage>
</organism>
<accession>A0A671QIE8</accession>
<dbReference type="Ensembl" id="ENSSANT00000076115.1">
    <property type="protein sequence ID" value="ENSSANP00000071596.1"/>
    <property type="gene ID" value="ENSSANG00000035725.1"/>
</dbReference>
<protein>
    <submittedName>
        <fullName evidence="2">Uncharacterized protein</fullName>
    </submittedName>
</protein>
<proteinExistence type="predicted"/>
<keyword evidence="3" id="KW-1185">Reference proteome</keyword>
<name>A0A671QIE8_9TELE</name>
<feature type="transmembrane region" description="Helical" evidence="1">
    <location>
        <begin position="94"/>
        <end position="118"/>
    </location>
</feature>
<evidence type="ECO:0000256" key="1">
    <source>
        <dbReference type="SAM" id="Phobius"/>
    </source>
</evidence>
<keyword evidence="1" id="KW-0472">Membrane</keyword>
<keyword evidence="1" id="KW-1133">Transmembrane helix</keyword>
<feature type="transmembrane region" description="Helical" evidence="1">
    <location>
        <begin position="51"/>
        <end position="82"/>
    </location>
</feature>
<keyword evidence="1" id="KW-0812">Transmembrane</keyword>